<comment type="caution">
    <text evidence="1">The sequence shown here is derived from an EMBL/GenBank/DDBJ whole genome shotgun (WGS) entry which is preliminary data.</text>
</comment>
<organism evidence="1 2">
    <name type="scientific">Aequoribacter fuscus</name>
    <dbReference type="NCBI Taxonomy" id="2518989"/>
    <lineage>
        <taxon>Bacteria</taxon>
        <taxon>Pseudomonadati</taxon>
        <taxon>Pseudomonadota</taxon>
        <taxon>Gammaproteobacteria</taxon>
        <taxon>Cellvibrionales</taxon>
        <taxon>Halieaceae</taxon>
        <taxon>Aequoribacter</taxon>
    </lineage>
</organism>
<name>F3L602_9GAMM</name>
<gene>
    <name evidence="1" type="ORF">IMCC3088_639</name>
</gene>
<reference evidence="1 2" key="1">
    <citation type="journal article" date="2011" name="J. Bacteriol.">
        <title>Genome sequence of strain IMCC3088, a proteorhodopsin-containing marine bacterium belonging to the OM60/NOR5 clade.</title>
        <authorList>
            <person name="Jang Y."/>
            <person name="Oh H.M."/>
            <person name="Kang I."/>
            <person name="Lee K."/>
            <person name="Yang S.J."/>
            <person name="Cho J.C."/>
        </authorList>
    </citation>
    <scope>NUCLEOTIDE SEQUENCE [LARGE SCALE GENOMIC DNA]</scope>
    <source>
        <strain evidence="1 2">IMCC3088</strain>
    </source>
</reference>
<protein>
    <submittedName>
        <fullName evidence="1">Uncharacterized protein</fullName>
    </submittedName>
</protein>
<dbReference type="EMBL" id="AEIG01000145">
    <property type="protein sequence ID" value="EGG28249.1"/>
    <property type="molecule type" value="Genomic_DNA"/>
</dbReference>
<proteinExistence type="predicted"/>
<sequence length="319" mass="36534">MGPLFFPKPQPLSPNTKVQLDAKGRRVLIRKGKPVLVKGTWTADSLYYLWFEYLKRSNKYKIACASKGKGMRKIFDDFGDIFQYQGLDGFWQWWNERGQYLFGISPVSQLNDFCSLEELAELETEIAVGNYQLVALPTNLTKSALKNRVGKLISQMNVDPSRNDLAKYQIKHVKVDADSLKNCLLAYDLKQQGLDALEIAFRVKSVTPKEAEDLLIDGRKNPREVDLEGLVEMSEQNHAEYNKRLKRAEEIVSKRLERLGKTWDDVDYDALLDKEMGLLKTNYVRTARKASLRTNTYKLIKKAEANIAAVERGEFGFGH</sequence>
<dbReference type="STRING" id="2518989.IMCC3088_639"/>
<dbReference type="Proteomes" id="UP000005615">
    <property type="component" value="Unassembled WGS sequence"/>
</dbReference>
<keyword evidence="2" id="KW-1185">Reference proteome</keyword>
<evidence type="ECO:0000313" key="2">
    <source>
        <dbReference type="Proteomes" id="UP000005615"/>
    </source>
</evidence>
<evidence type="ECO:0000313" key="1">
    <source>
        <dbReference type="EMBL" id="EGG28249.1"/>
    </source>
</evidence>
<dbReference type="AlphaFoldDB" id="F3L602"/>
<accession>F3L602</accession>